<keyword evidence="1" id="KW-0472">Membrane</keyword>
<dbReference type="Gene3D" id="3.30.70.1430">
    <property type="entry name" value="Multidrug efflux transporter AcrB pore domain"/>
    <property type="match status" value="2"/>
</dbReference>
<gene>
    <name evidence="2" type="primary">czcA_2</name>
    <name evidence="2" type="ORF">LAX5112_00682</name>
</gene>
<dbReference type="OrthoDB" id="174266at2"/>
<dbReference type="Gene3D" id="3.30.2090.10">
    <property type="entry name" value="Multidrug efflux transporter AcrB TolC docking domain, DN and DC subdomains"/>
    <property type="match status" value="2"/>
</dbReference>
<dbReference type="PANTHER" id="PTHR32063:SF33">
    <property type="entry name" value="RND SUPERFAMILY EFFLUX PUMP PERMEASE COMPONENT"/>
    <property type="match status" value="1"/>
</dbReference>
<feature type="transmembrane region" description="Helical" evidence="1">
    <location>
        <begin position="354"/>
        <end position="373"/>
    </location>
</feature>
<dbReference type="PRINTS" id="PR00702">
    <property type="entry name" value="ACRIFLAVINRP"/>
</dbReference>
<dbReference type="SUPFAM" id="SSF82714">
    <property type="entry name" value="Multidrug efflux transporter AcrB TolC docking domain, DN and DC subdomains"/>
    <property type="match status" value="2"/>
</dbReference>
<feature type="transmembrane region" description="Helical" evidence="1">
    <location>
        <begin position="385"/>
        <end position="408"/>
    </location>
</feature>
<dbReference type="AlphaFoldDB" id="A0A0M6ZVM4"/>
<dbReference type="Gene3D" id="3.30.70.1440">
    <property type="entry name" value="Multidrug efflux transporter AcrB pore domain"/>
    <property type="match status" value="1"/>
</dbReference>
<dbReference type="SUPFAM" id="SSF82693">
    <property type="entry name" value="Multidrug efflux transporter AcrB pore domain, PN1, PN2, PC1 and PC2 subdomains"/>
    <property type="match status" value="2"/>
</dbReference>
<feature type="transmembrane region" description="Helical" evidence="1">
    <location>
        <begin position="893"/>
        <end position="913"/>
    </location>
</feature>
<feature type="transmembrane region" description="Helical" evidence="1">
    <location>
        <begin position="992"/>
        <end position="1019"/>
    </location>
</feature>
<dbReference type="Gene3D" id="1.20.1640.10">
    <property type="entry name" value="Multidrug efflux transporter AcrB transmembrane domain"/>
    <property type="match status" value="2"/>
</dbReference>
<feature type="transmembrane region" description="Helical" evidence="1">
    <location>
        <begin position="12"/>
        <end position="33"/>
    </location>
</feature>
<organism evidence="2 3">
    <name type="scientific">Roseibium alexandrii</name>
    <dbReference type="NCBI Taxonomy" id="388408"/>
    <lineage>
        <taxon>Bacteria</taxon>
        <taxon>Pseudomonadati</taxon>
        <taxon>Pseudomonadota</taxon>
        <taxon>Alphaproteobacteria</taxon>
        <taxon>Hyphomicrobiales</taxon>
        <taxon>Stappiaceae</taxon>
        <taxon>Roseibium</taxon>
    </lineage>
</organism>
<dbReference type="PANTHER" id="PTHR32063">
    <property type="match status" value="1"/>
</dbReference>
<proteinExistence type="predicted"/>
<feature type="transmembrane region" description="Helical" evidence="1">
    <location>
        <begin position="919"/>
        <end position="944"/>
    </location>
</feature>
<protein>
    <submittedName>
        <fullName evidence="2">Cation efflux system protein CzcA</fullName>
    </submittedName>
</protein>
<dbReference type="InterPro" id="IPR001036">
    <property type="entry name" value="Acrflvin-R"/>
</dbReference>
<dbReference type="RefSeq" id="WP_055670627.1">
    <property type="nucleotide sequence ID" value="NZ_CXWD01000003.1"/>
</dbReference>
<name>A0A0M6ZVM4_9HYPH</name>
<keyword evidence="1" id="KW-1133">Transmembrane helix</keyword>
<sequence length="1053" mass="114859">MTWLTNWFIRNPVAANLLMVFILFAGITSVFTVRIEGFPKIPADTVTVATSLPNAHTAQVDEQITRKVEKAVEGLEGVKSIRSQSQPGLSVISIQKTDGTKLAKLLDDVRLKVDGIYDLPKDARRPVIETNDFDLPALYIQIYGDIDLKYLQKIARDLRADLLASPEITRVKDWGLRTQEISIEFTPGTLQRHDLTISDVMERIQQSSLFFQGGTLRTAGGDITLRADSQAYSVRDFEKIPVATWPDGTTTSLGELATIIDGFDETPIETRFNQRPSVGMEVLIGRKDNLLRVSDAAETIVAEARRSLPKGVKIAIWGNSRDYIADRLQLLSSSAVQGLILVALMLSLFLNVRLAFWVAMGIPISLAGAFAVATSGWVDYSLNDITTFGFIIVLGILVDDAVVVGESVHEQRKKFADPIKGTAAGVEKVSVATVFGVLTTVAAFFPLLLITSPLGKVLAGFAGVVILALLFSLVESKLILPAHLAHIKPITNERRGWMNRSWGWLQKGAKSGLLGFRDRIYAPILRWAVLNRYAVLITFVAVAALVFGLMVKGQINSVFFPNVPGQVISVSLQMDQRASAPLTRKTVALLEEAAVALNQDPELITANGNGAVAHVFAFVTSATTAELYMEVIPSADRPHLTTSDILEAWKSRVSPLEGVSEITFSAFEDFGGGFQIRLMAKDRQVLEAASLEVRDRLERISGVSNTRDSLLTGQPELRLRLKPEARSLGFSSESLARQIGYAFGGGEAQRTQRGDAEVRVIVRNALTARDRIEDLMEMQLKSAKGQWIPLSTVAEITPSYVPDQIIRRNGSLVTTVMADINRNIAAPEEVAETIFGDFSQNLEAKYPGLKVDAGGELEEIGEMRGGLLRAFLIAGLLIYILMAVPLKSYWKPAIIMSVIPFGFVGAVLGHAVMDLPFSLLSFFGVLALIGVVVNDSLVMMTHYVQAREEGADHEDAVFNCGVARFQAIFLTTATTVVGLAPLMSETSEQARYLIPAAVSLAYGEVFATLITLILIPVLLSIGNDIRKLLSTANGLRRQIRSLTKSTAITTANH</sequence>
<feature type="transmembrane region" description="Helical" evidence="1">
    <location>
        <begin position="457"/>
        <end position="474"/>
    </location>
</feature>
<dbReference type="STRING" id="388408.LAX5112_00682"/>
<feature type="transmembrane region" description="Helical" evidence="1">
    <location>
        <begin position="867"/>
        <end position="886"/>
    </location>
</feature>
<accession>A0A0M6ZVM4</accession>
<keyword evidence="3" id="KW-1185">Reference proteome</keyword>
<dbReference type="Pfam" id="PF00873">
    <property type="entry name" value="ACR_tran"/>
    <property type="match status" value="1"/>
</dbReference>
<keyword evidence="1" id="KW-0812">Transmembrane</keyword>
<dbReference type="SUPFAM" id="SSF82866">
    <property type="entry name" value="Multidrug efflux transporter AcrB transmembrane domain"/>
    <property type="match status" value="2"/>
</dbReference>
<feature type="transmembrane region" description="Helical" evidence="1">
    <location>
        <begin position="533"/>
        <end position="551"/>
    </location>
</feature>
<evidence type="ECO:0000313" key="2">
    <source>
        <dbReference type="EMBL" id="CTQ65574.1"/>
    </source>
</evidence>
<feature type="transmembrane region" description="Helical" evidence="1">
    <location>
        <begin position="429"/>
        <end position="451"/>
    </location>
</feature>
<dbReference type="Gene3D" id="3.30.70.1320">
    <property type="entry name" value="Multidrug efflux transporter AcrB pore domain like"/>
    <property type="match status" value="1"/>
</dbReference>
<dbReference type="EMBL" id="CXWD01000003">
    <property type="protein sequence ID" value="CTQ65574.1"/>
    <property type="molecule type" value="Genomic_DNA"/>
</dbReference>
<feature type="transmembrane region" description="Helical" evidence="1">
    <location>
        <begin position="330"/>
        <end position="349"/>
    </location>
</feature>
<dbReference type="InterPro" id="IPR027463">
    <property type="entry name" value="AcrB_DN_DC_subdom"/>
</dbReference>
<dbReference type="GO" id="GO:0005886">
    <property type="term" value="C:plasma membrane"/>
    <property type="evidence" value="ECO:0007669"/>
    <property type="project" value="TreeGrafter"/>
</dbReference>
<dbReference type="GO" id="GO:0042910">
    <property type="term" value="F:xenobiotic transmembrane transporter activity"/>
    <property type="evidence" value="ECO:0007669"/>
    <property type="project" value="TreeGrafter"/>
</dbReference>
<reference evidence="3" key="1">
    <citation type="submission" date="2015-07" db="EMBL/GenBank/DDBJ databases">
        <authorList>
            <person name="Rodrigo-Torres Lidia"/>
            <person name="Arahal R.David."/>
        </authorList>
    </citation>
    <scope>NUCLEOTIDE SEQUENCE [LARGE SCALE GENOMIC DNA]</scope>
    <source>
        <strain evidence="3">CECT 5112</strain>
    </source>
</reference>
<evidence type="ECO:0000256" key="1">
    <source>
        <dbReference type="SAM" id="Phobius"/>
    </source>
</evidence>
<feature type="transmembrane region" description="Helical" evidence="1">
    <location>
        <begin position="956"/>
        <end position="980"/>
    </location>
</feature>
<evidence type="ECO:0000313" key="3">
    <source>
        <dbReference type="Proteomes" id="UP000053235"/>
    </source>
</evidence>
<dbReference type="Proteomes" id="UP000053235">
    <property type="component" value="Unassembled WGS sequence"/>
</dbReference>